<dbReference type="InterPro" id="IPR011032">
    <property type="entry name" value="GroES-like_sf"/>
</dbReference>
<evidence type="ECO:0000313" key="2">
    <source>
        <dbReference type="Proteomes" id="UP000274822"/>
    </source>
</evidence>
<dbReference type="AlphaFoldDB" id="A0A433QGK6"/>
<dbReference type="SUPFAM" id="SSF50129">
    <property type="entry name" value="GroES-like"/>
    <property type="match status" value="1"/>
</dbReference>
<comment type="caution">
    <text evidence="1">The sequence shown here is derived from an EMBL/GenBank/DDBJ whole genome shotgun (WGS) entry which is preliminary data.</text>
</comment>
<dbReference type="SUPFAM" id="SSF51735">
    <property type="entry name" value="NAD(P)-binding Rossmann-fold domains"/>
    <property type="match status" value="1"/>
</dbReference>
<dbReference type="Gene3D" id="3.40.50.720">
    <property type="entry name" value="NAD(P)-binding Rossmann-like Domain"/>
    <property type="match status" value="1"/>
</dbReference>
<organism evidence="1 2">
    <name type="scientific">Jimgerdemannia flammicorona</name>
    <dbReference type="NCBI Taxonomy" id="994334"/>
    <lineage>
        <taxon>Eukaryota</taxon>
        <taxon>Fungi</taxon>
        <taxon>Fungi incertae sedis</taxon>
        <taxon>Mucoromycota</taxon>
        <taxon>Mucoromycotina</taxon>
        <taxon>Endogonomycetes</taxon>
        <taxon>Endogonales</taxon>
        <taxon>Endogonaceae</taxon>
        <taxon>Jimgerdemannia</taxon>
    </lineage>
</organism>
<accession>A0A433QGK6</accession>
<dbReference type="EMBL" id="RBNJ01006004">
    <property type="protein sequence ID" value="RUS28864.1"/>
    <property type="molecule type" value="Genomic_DNA"/>
</dbReference>
<gene>
    <name evidence="1" type="ORF">BC938DRAFT_481345</name>
</gene>
<name>A0A433QGK6_9FUNG</name>
<reference evidence="1 2" key="1">
    <citation type="journal article" date="2018" name="New Phytol.">
        <title>Phylogenomics of Endogonaceae and evolution of mycorrhizas within Mucoromycota.</title>
        <authorList>
            <person name="Chang Y."/>
            <person name="Desiro A."/>
            <person name="Na H."/>
            <person name="Sandor L."/>
            <person name="Lipzen A."/>
            <person name="Clum A."/>
            <person name="Barry K."/>
            <person name="Grigoriev I.V."/>
            <person name="Martin F.M."/>
            <person name="Stajich J.E."/>
            <person name="Smith M.E."/>
            <person name="Bonito G."/>
            <person name="Spatafora J.W."/>
        </authorList>
    </citation>
    <scope>NUCLEOTIDE SEQUENCE [LARGE SCALE GENOMIC DNA]</scope>
    <source>
        <strain evidence="1 2">AD002</strain>
    </source>
</reference>
<sequence>MSTKLDRSKLRGRVRDTRGTFVPGLEFAGVVEAVGEGLELGYATHLNADWRYLKRTPDGWSDREASITAYYALKPLANLQRGDRVLPSQSSKSAKTVGTVGDPRKLDFLHSRHPDAAFILREPASNFESRARQALTSLPANAADEEVEAPEFDVVLASVMSDWFWPNYQLLRKAGRMVLFGSGAFTPRADLHPVWDF</sequence>
<evidence type="ECO:0000313" key="1">
    <source>
        <dbReference type="EMBL" id="RUS28864.1"/>
    </source>
</evidence>
<dbReference type="InterPro" id="IPR036291">
    <property type="entry name" value="NAD(P)-bd_dom_sf"/>
</dbReference>
<dbReference type="Proteomes" id="UP000274822">
    <property type="component" value="Unassembled WGS sequence"/>
</dbReference>
<dbReference type="Gene3D" id="3.90.180.10">
    <property type="entry name" value="Medium-chain alcohol dehydrogenases, catalytic domain"/>
    <property type="match status" value="1"/>
</dbReference>
<proteinExistence type="predicted"/>
<protein>
    <submittedName>
        <fullName evidence="1">Uncharacterized protein</fullName>
    </submittedName>
</protein>
<keyword evidence="2" id="KW-1185">Reference proteome</keyword>